<feature type="coiled-coil region" evidence="4">
    <location>
        <begin position="242"/>
        <end position="297"/>
    </location>
</feature>
<evidence type="ECO:0000256" key="4">
    <source>
        <dbReference type="SAM" id="Coils"/>
    </source>
</evidence>
<evidence type="ECO:0000256" key="2">
    <source>
        <dbReference type="ARBA" id="ARBA00023125"/>
    </source>
</evidence>
<keyword evidence="8" id="KW-1185">Reference proteome</keyword>
<sequence>MSSITHTPIDTQKMPQDVFSQLYQALSPATGAPAQESSSVFDEWLKQDFLSEYSANSSPEIATPLDQFLMSPPYDAKEEVDVSNACLFDNVDLDVSAILESPTPQFFLPAAPTTSETSVSPPTPAVSVSATPAVTSAVATPTPDNMASLFADIGESLPAALAALAAVASPSALLSAATGTTTASAAMSPATASARSPAFSASPARSRKRASEEIDPADDAAVKRQKNTDAARRSRLRKVQKMESLELRVSELEKINAGLLMRVAVLDSEKTNLKAKESSYESRIKVLEEQLAEAHKALSSRP</sequence>
<dbReference type="InParanoid" id="A0A1C7NBN4"/>
<dbReference type="SUPFAM" id="SSF57959">
    <property type="entry name" value="Leucine zipper domain"/>
    <property type="match status" value="1"/>
</dbReference>
<name>A0A1C7NBN4_9FUNG</name>
<dbReference type="EMBL" id="LUGH01000323">
    <property type="protein sequence ID" value="OBZ86169.1"/>
    <property type="molecule type" value="Genomic_DNA"/>
</dbReference>
<gene>
    <name evidence="7" type="ORF">A0J61_05781</name>
</gene>
<dbReference type="PROSITE" id="PS50217">
    <property type="entry name" value="BZIP"/>
    <property type="match status" value="1"/>
</dbReference>
<dbReference type="AlphaFoldDB" id="A0A1C7NBN4"/>
<organism evidence="7 8">
    <name type="scientific">Choanephora cucurbitarum</name>
    <dbReference type="NCBI Taxonomy" id="101091"/>
    <lineage>
        <taxon>Eukaryota</taxon>
        <taxon>Fungi</taxon>
        <taxon>Fungi incertae sedis</taxon>
        <taxon>Mucoromycota</taxon>
        <taxon>Mucoromycotina</taxon>
        <taxon>Mucoromycetes</taxon>
        <taxon>Mucorales</taxon>
        <taxon>Mucorineae</taxon>
        <taxon>Choanephoraceae</taxon>
        <taxon>Choanephoroideae</taxon>
        <taxon>Choanephora</taxon>
    </lineage>
</organism>
<evidence type="ECO:0000313" key="7">
    <source>
        <dbReference type="EMBL" id="OBZ86169.1"/>
    </source>
</evidence>
<keyword evidence="4" id="KW-0175">Coiled coil</keyword>
<feature type="compositionally biased region" description="Basic and acidic residues" evidence="5">
    <location>
        <begin position="220"/>
        <end position="232"/>
    </location>
</feature>
<dbReference type="PROSITE" id="PS00036">
    <property type="entry name" value="BZIP_BASIC"/>
    <property type="match status" value="1"/>
</dbReference>
<dbReference type="CDD" id="cd12193">
    <property type="entry name" value="bZIP_GCN4"/>
    <property type="match status" value="1"/>
</dbReference>
<dbReference type="PANTHER" id="PTHR23351">
    <property type="entry name" value="FOS TRANSCRIPTION FACTOR-RELATED"/>
    <property type="match status" value="1"/>
</dbReference>
<dbReference type="PANTHER" id="PTHR23351:SF24">
    <property type="entry name" value="ACTIVATING TRANSCRIPTION FACTOR 3-RELATED"/>
    <property type="match status" value="1"/>
</dbReference>
<proteinExistence type="predicted"/>
<dbReference type="SMART" id="SM00338">
    <property type="entry name" value="BRLZ"/>
    <property type="match status" value="1"/>
</dbReference>
<dbReference type="GO" id="GO:0000981">
    <property type="term" value="F:DNA-binding transcription factor activity, RNA polymerase II-specific"/>
    <property type="evidence" value="ECO:0007669"/>
    <property type="project" value="TreeGrafter"/>
</dbReference>
<evidence type="ECO:0000256" key="1">
    <source>
        <dbReference type="ARBA" id="ARBA00023015"/>
    </source>
</evidence>
<keyword evidence="1" id="KW-0805">Transcription regulation</keyword>
<reference evidence="7 8" key="1">
    <citation type="submission" date="2016-03" db="EMBL/GenBank/DDBJ databases">
        <title>Choanephora cucurbitarum.</title>
        <authorList>
            <person name="Min B."/>
            <person name="Park H."/>
            <person name="Park J.-H."/>
            <person name="Shin H.-D."/>
            <person name="Choi I.-G."/>
        </authorList>
    </citation>
    <scope>NUCLEOTIDE SEQUENCE [LARGE SCALE GENOMIC DNA]</scope>
    <source>
        <strain evidence="7 8">KUS-F28377</strain>
    </source>
</reference>
<accession>A0A1C7NBN4</accession>
<feature type="domain" description="BZIP" evidence="6">
    <location>
        <begin position="223"/>
        <end position="280"/>
    </location>
</feature>
<evidence type="ECO:0000313" key="8">
    <source>
        <dbReference type="Proteomes" id="UP000093000"/>
    </source>
</evidence>
<dbReference type="Gene3D" id="3.30.160.60">
    <property type="entry name" value="Classic Zinc Finger"/>
    <property type="match status" value="1"/>
</dbReference>
<dbReference type="GO" id="GO:0005634">
    <property type="term" value="C:nucleus"/>
    <property type="evidence" value="ECO:0007669"/>
    <property type="project" value="TreeGrafter"/>
</dbReference>
<evidence type="ECO:0000259" key="6">
    <source>
        <dbReference type="PROSITE" id="PS50217"/>
    </source>
</evidence>
<protein>
    <recommendedName>
        <fullName evidence="6">BZIP domain-containing protein</fullName>
    </recommendedName>
</protein>
<comment type="caution">
    <text evidence="7">The sequence shown here is derived from an EMBL/GenBank/DDBJ whole genome shotgun (WGS) entry which is preliminary data.</text>
</comment>
<dbReference type="Pfam" id="PF07716">
    <property type="entry name" value="bZIP_2"/>
    <property type="match status" value="1"/>
</dbReference>
<dbReference type="Proteomes" id="UP000093000">
    <property type="component" value="Unassembled WGS sequence"/>
</dbReference>
<evidence type="ECO:0000256" key="3">
    <source>
        <dbReference type="ARBA" id="ARBA00023163"/>
    </source>
</evidence>
<dbReference type="InterPro" id="IPR000837">
    <property type="entry name" value="AP-1"/>
</dbReference>
<evidence type="ECO:0000256" key="5">
    <source>
        <dbReference type="SAM" id="MobiDB-lite"/>
    </source>
</evidence>
<keyword evidence="3" id="KW-0804">Transcription</keyword>
<dbReference type="OrthoDB" id="2257100at2759"/>
<dbReference type="GO" id="GO:0000978">
    <property type="term" value="F:RNA polymerase II cis-regulatory region sequence-specific DNA binding"/>
    <property type="evidence" value="ECO:0007669"/>
    <property type="project" value="TreeGrafter"/>
</dbReference>
<dbReference type="InterPro" id="IPR004827">
    <property type="entry name" value="bZIP"/>
</dbReference>
<feature type="region of interest" description="Disordered" evidence="5">
    <location>
        <begin position="187"/>
        <end position="233"/>
    </location>
</feature>
<feature type="compositionally biased region" description="Low complexity" evidence="5">
    <location>
        <begin position="187"/>
        <end position="204"/>
    </location>
</feature>
<dbReference type="InterPro" id="IPR046347">
    <property type="entry name" value="bZIP_sf"/>
</dbReference>
<keyword evidence="2" id="KW-0238">DNA-binding</keyword>